<proteinExistence type="predicted"/>
<protein>
    <submittedName>
        <fullName evidence="6">Rho GTPase activating protein</fullName>
    </submittedName>
</protein>
<dbReference type="CDD" id="cd06093">
    <property type="entry name" value="PX_domain"/>
    <property type="match status" value="1"/>
</dbReference>
<dbReference type="SUPFAM" id="SSF64268">
    <property type="entry name" value="PX domain"/>
    <property type="match status" value="1"/>
</dbReference>
<dbReference type="GO" id="GO:0005096">
    <property type="term" value="F:GTPase activator activity"/>
    <property type="evidence" value="ECO:0007669"/>
    <property type="project" value="UniProtKB-KW"/>
</dbReference>
<feature type="domain" description="PH" evidence="3">
    <location>
        <begin position="492"/>
        <end position="601"/>
    </location>
</feature>
<dbReference type="Pfam" id="PF00787">
    <property type="entry name" value="PX"/>
    <property type="match status" value="1"/>
</dbReference>
<feature type="non-terminal residue" evidence="6">
    <location>
        <position position="1"/>
    </location>
</feature>
<dbReference type="SMART" id="SM00233">
    <property type="entry name" value="PH"/>
    <property type="match status" value="1"/>
</dbReference>
<feature type="compositionally biased region" description="Polar residues" evidence="2">
    <location>
        <begin position="987"/>
        <end position="996"/>
    </location>
</feature>
<organism evidence="6 7">
    <name type="scientific">Dimargaris verticillata</name>
    <dbReference type="NCBI Taxonomy" id="2761393"/>
    <lineage>
        <taxon>Eukaryota</taxon>
        <taxon>Fungi</taxon>
        <taxon>Fungi incertae sedis</taxon>
        <taxon>Zoopagomycota</taxon>
        <taxon>Kickxellomycotina</taxon>
        <taxon>Dimargaritomycetes</taxon>
        <taxon>Dimargaritales</taxon>
        <taxon>Dimargaritaceae</taxon>
        <taxon>Dimargaris</taxon>
    </lineage>
</organism>
<reference evidence="6" key="1">
    <citation type="submission" date="2022-07" db="EMBL/GenBank/DDBJ databases">
        <title>Phylogenomic reconstructions and comparative analyses of Kickxellomycotina fungi.</title>
        <authorList>
            <person name="Reynolds N.K."/>
            <person name="Stajich J.E."/>
            <person name="Barry K."/>
            <person name="Grigoriev I.V."/>
            <person name="Crous P."/>
            <person name="Smith M.E."/>
        </authorList>
    </citation>
    <scope>NUCLEOTIDE SEQUENCE</scope>
    <source>
        <strain evidence="6">RSA 567</strain>
    </source>
</reference>
<evidence type="ECO:0000313" key="6">
    <source>
        <dbReference type="EMBL" id="KAJ1973960.1"/>
    </source>
</evidence>
<feature type="domain" description="PX" evidence="4">
    <location>
        <begin position="336"/>
        <end position="485"/>
    </location>
</feature>
<dbReference type="SMART" id="SM00324">
    <property type="entry name" value="RhoGAP"/>
    <property type="match status" value="1"/>
</dbReference>
<dbReference type="SUPFAM" id="SSF50729">
    <property type="entry name" value="PH domain-like"/>
    <property type="match status" value="1"/>
</dbReference>
<comment type="caution">
    <text evidence="6">The sequence shown here is derived from an EMBL/GenBank/DDBJ whole genome shotgun (WGS) entry which is preliminary data.</text>
</comment>
<dbReference type="InterPro" id="IPR001849">
    <property type="entry name" value="PH_domain"/>
</dbReference>
<evidence type="ECO:0000259" key="4">
    <source>
        <dbReference type="PROSITE" id="PS50195"/>
    </source>
</evidence>
<feature type="domain" description="Rho-GAP" evidence="5">
    <location>
        <begin position="1064"/>
        <end position="1259"/>
    </location>
</feature>
<dbReference type="Pfam" id="PF00620">
    <property type="entry name" value="RhoGAP"/>
    <property type="match status" value="1"/>
</dbReference>
<dbReference type="InterPro" id="IPR036871">
    <property type="entry name" value="PX_dom_sf"/>
</dbReference>
<gene>
    <name evidence="6" type="primary">BEM3</name>
    <name evidence="6" type="ORF">H4R34_004901</name>
</gene>
<feature type="compositionally biased region" description="Polar residues" evidence="2">
    <location>
        <begin position="238"/>
        <end position="254"/>
    </location>
</feature>
<feature type="compositionally biased region" description="Polar residues" evidence="2">
    <location>
        <begin position="858"/>
        <end position="880"/>
    </location>
</feature>
<feature type="compositionally biased region" description="Low complexity" evidence="2">
    <location>
        <begin position="1352"/>
        <end position="1363"/>
    </location>
</feature>
<feature type="compositionally biased region" description="Low complexity" evidence="2">
    <location>
        <begin position="52"/>
        <end position="66"/>
    </location>
</feature>
<feature type="compositionally biased region" description="Low complexity" evidence="2">
    <location>
        <begin position="1018"/>
        <end position="1039"/>
    </location>
</feature>
<evidence type="ECO:0000259" key="3">
    <source>
        <dbReference type="PROSITE" id="PS50003"/>
    </source>
</evidence>
<feature type="compositionally biased region" description="Low complexity" evidence="2">
    <location>
        <begin position="930"/>
        <end position="944"/>
    </location>
</feature>
<feature type="compositionally biased region" description="Polar residues" evidence="2">
    <location>
        <begin position="142"/>
        <end position="151"/>
    </location>
</feature>
<feature type="region of interest" description="Disordered" evidence="2">
    <location>
        <begin position="40"/>
        <end position="182"/>
    </location>
</feature>
<feature type="region of interest" description="Disordered" evidence="2">
    <location>
        <begin position="608"/>
        <end position="949"/>
    </location>
</feature>
<feature type="compositionally biased region" description="Polar residues" evidence="2">
    <location>
        <begin position="717"/>
        <end position="731"/>
    </location>
</feature>
<evidence type="ECO:0000313" key="7">
    <source>
        <dbReference type="Proteomes" id="UP001151582"/>
    </source>
</evidence>
<dbReference type="OrthoDB" id="185175at2759"/>
<name>A0A9W8EAQ8_9FUNG</name>
<dbReference type="Gene3D" id="3.30.1520.10">
    <property type="entry name" value="Phox-like domain"/>
    <property type="match status" value="1"/>
</dbReference>
<dbReference type="Gene3D" id="1.10.555.10">
    <property type="entry name" value="Rho GTPase activation protein"/>
    <property type="match status" value="1"/>
</dbReference>
<dbReference type="InterPro" id="IPR008936">
    <property type="entry name" value="Rho_GTPase_activation_prot"/>
</dbReference>
<dbReference type="Gene3D" id="2.30.29.30">
    <property type="entry name" value="Pleckstrin-homology domain (PH domain)/Phosphotyrosine-binding domain (PTB)"/>
    <property type="match status" value="1"/>
</dbReference>
<dbReference type="InterPro" id="IPR050729">
    <property type="entry name" value="Rho-GAP"/>
</dbReference>
<evidence type="ECO:0000256" key="1">
    <source>
        <dbReference type="ARBA" id="ARBA00022468"/>
    </source>
</evidence>
<dbReference type="InterPro" id="IPR000198">
    <property type="entry name" value="RhoGAP_dom"/>
</dbReference>
<dbReference type="InterPro" id="IPR011993">
    <property type="entry name" value="PH-like_dom_sf"/>
</dbReference>
<dbReference type="GO" id="GO:0007165">
    <property type="term" value="P:signal transduction"/>
    <property type="evidence" value="ECO:0007669"/>
    <property type="project" value="InterPro"/>
</dbReference>
<keyword evidence="1" id="KW-0343">GTPase activation</keyword>
<dbReference type="InterPro" id="IPR001683">
    <property type="entry name" value="PX_dom"/>
</dbReference>
<feature type="region of interest" description="Disordered" evidence="2">
    <location>
        <begin position="1338"/>
        <end position="1369"/>
    </location>
</feature>
<evidence type="ECO:0000256" key="2">
    <source>
        <dbReference type="SAM" id="MobiDB-lite"/>
    </source>
</evidence>
<feature type="compositionally biased region" description="Polar residues" evidence="2">
    <location>
        <begin position="608"/>
        <end position="623"/>
    </location>
</feature>
<feature type="region of interest" description="Disordered" evidence="2">
    <location>
        <begin position="209"/>
        <end position="326"/>
    </location>
</feature>
<feature type="compositionally biased region" description="Low complexity" evidence="2">
    <location>
        <begin position="672"/>
        <end position="683"/>
    </location>
</feature>
<dbReference type="PROSITE" id="PS50003">
    <property type="entry name" value="PH_DOMAIN"/>
    <property type="match status" value="1"/>
</dbReference>
<feature type="compositionally biased region" description="Low complexity" evidence="2">
    <location>
        <begin position="209"/>
        <end position="218"/>
    </location>
</feature>
<dbReference type="SUPFAM" id="SSF48350">
    <property type="entry name" value="GTPase activation domain, GAP"/>
    <property type="match status" value="1"/>
</dbReference>
<dbReference type="Pfam" id="PF00169">
    <property type="entry name" value="PH"/>
    <property type="match status" value="1"/>
</dbReference>
<dbReference type="GO" id="GO:0035091">
    <property type="term" value="F:phosphatidylinositol binding"/>
    <property type="evidence" value="ECO:0007669"/>
    <property type="project" value="InterPro"/>
</dbReference>
<dbReference type="Proteomes" id="UP001151582">
    <property type="component" value="Unassembled WGS sequence"/>
</dbReference>
<feature type="region of interest" description="Disordered" evidence="2">
    <location>
        <begin position="1287"/>
        <end position="1321"/>
    </location>
</feature>
<feature type="compositionally biased region" description="Low complexity" evidence="2">
    <location>
        <begin position="81"/>
        <end position="108"/>
    </location>
</feature>
<feature type="region of interest" description="Disordered" evidence="2">
    <location>
        <begin position="961"/>
        <end position="1039"/>
    </location>
</feature>
<dbReference type="PROSITE" id="PS50238">
    <property type="entry name" value="RHOGAP"/>
    <property type="match status" value="1"/>
</dbReference>
<feature type="compositionally biased region" description="Polar residues" evidence="2">
    <location>
        <begin position="908"/>
        <end position="929"/>
    </location>
</feature>
<sequence>REISRLNANDRASYRLSVNPGTQFNEESFLSTNDFLQEFYHSDEDQASPDLASAESPAAYPSSQHISRSRKSSIRQAVDDQVTSVSRKTSQTSQSSASLMSPSGLVSSNFSNGSSHRPDTHHAAGPAPALDSSHKPLPRPLGTSTTHTPSTFEPDHTRFGQPAQHDSPNYYSRPPPRESVSNYYYDYRQPTRTNPSPPLRAPQVRAAPLEPAPNNQAEPPAPGLLPAPRSKPLPRSQPLASNTAPQASPGYYNSSKPLPDVSNPPPPLPKGTYRPTPALPTKGSRATLRDGRLDPPLASGPDQSHPSLPQLDSSQPPGRPMEAMPLETPPLLSLQGIILRVTGSVVKPNPKGKEVVYFNLAVRRYTGNLAVLSGIGSGPFSSSMASLSHAPNLPEGESTVLWTVQKLYGDFLQLDSEIRQIQKRSSKKATKLAKLPDKHLFNSLAPAKSDLRKSALESYLKHVLSVSLFEPEYLCKFLSTDILDNTQRNRPAGFKAGYLTKRGKNFGGWKRRFYIVTPDRPSLDYGDIMGGPKVGEIHLLGSKIARQKANEDAKSGDLEYRHAFMIMEKKKKGKDFIHHVFCAETDKEREEWIAALCYHIKAPRDANWSASTPSLTSNRTQEQPLPPPPSLPMASQLVGNYSSPSLAAPGGPGATRPLPGASYRDPYGYEHGSSIGSSSLASLPVPSGPTPWRGDQPKGSMESYHTYRSGSIDVDSDMSSTIPPGYTSSPLAQHPSAHAPPEHPGRGDGNYYPPPPSRDRQHPLVPSASGLLNTPRAPEPLPKDSPIKMASPALKVNTDVGHFQRAQASPRPPNSDKPSSALSSGALSTPTSPYHSARSRQDMSSPNGPQPTLPYADGTSNSGQPSTMSPTAGAMTQNGPMETILTPISAPGATGSTSSKLPLRAQDPLSNSSPDLMSPNSATSGQGTQSPSSRPRPSVDSTTSHGDHMDNRTIHQIMSEDFVPDLPDNTPTVTDDNLGRPKHSGVGNDSNESLSEASKRKKQGRMTFTWSMTKRMFSPHGPTSPGVGPGSGMVSSPSGGTFNGGLSLFGDSSKPKASGPVFGVPLEQAVASSRVKESYDLPAIVYRTIEYLDAKDAASEEGIYRLSGSTQTIRMLRHKFDVEGDYNILKASTYYDVHAIAGLLKLYLRELPTSVLTSELHPEFMKIIDLVDRRERVRELGRLVSVLPLANYTMLRALTAHLIRIVRKADQNKMTLRNVGIVFSPSLGIPAGIFNLLILEFRYIFWVNDDGLPAPRPISEAVDLSGLAAAAVGSPNRFDDSLESGEYELASPSGTATGSKLKHEIRPVDRSTTSANDGLHQTFGSFAHQDEALYCVLPPHRQGHSPLPGADSSSPLQSPTSPSGTAQHPHRRTLLLMRDHHGRSNRNSLLYAGTAPESIIQKEQEFLETLSALKRHAGPDAYLDDGSMEEPYPPANPGRGAKDLPNGHCAPVGSSATPPLPDDHPASSVEVEEVDADYLYSTARTYYPYQEDHFTHTVQATSPRAPNSH</sequence>
<dbReference type="PANTHER" id="PTHR23176">
    <property type="entry name" value="RHO/RAC/CDC GTPASE-ACTIVATING PROTEIN"/>
    <property type="match status" value="1"/>
</dbReference>
<evidence type="ECO:0000259" key="5">
    <source>
        <dbReference type="PROSITE" id="PS50238"/>
    </source>
</evidence>
<feature type="compositionally biased region" description="Pro residues" evidence="2">
    <location>
        <begin position="219"/>
        <end position="231"/>
    </location>
</feature>
<dbReference type="GO" id="GO:0005737">
    <property type="term" value="C:cytoplasm"/>
    <property type="evidence" value="ECO:0007669"/>
    <property type="project" value="TreeGrafter"/>
</dbReference>
<dbReference type="PROSITE" id="PS50195">
    <property type="entry name" value="PX"/>
    <property type="match status" value="1"/>
</dbReference>
<feature type="compositionally biased region" description="Polar residues" evidence="2">
    <location>
        <begin position="816"/>
        <end position="834"/>
    </location>
</feature>
<dbReference type="PANTHER" id="PTHR23176:SF129">
    <property type="entry name" value="RHO GTPASE ACTIVATING PROTEIN AT 16F, ISOFORM E-RELATED"/>
    <property type="match status" value="1"/>
</dbReference>
<keyword evidence="7" id="KW-1185">Reference proteome</keyword>
<accession>A0A9W8EAQ8</accession>
<dbReference type="EMBL" id="JANBQB010000727">
    <property type="protein sequence ID" value="KAJ1973960.1"/>
    <property type="molecule type" value="Genomic_DNA"/>
</dbReference>
<feature type="compositionally biased region" description="Low complexity" evidence="2">
    <location>
        <begin position="303"/>
        <end position="316"/>
    </location>
</feature>